<name>A0A2H0X6Y2_UNCKA</name>
<keyword evidence="1" id="KW-0472">Membrane</keyword>
<keyword evidence="1" id="KW-0812">Transmembrane</keyword>
<comment type="caution">
    <text evidence="2">The sequence shown here is derived from an EMBL/GenBank/DDBJ whole genome shotgun (WGS) entry which is preliminary data.</text>
</comment>
<dbReference type="AlphaFoldDB" id="A0A2H0X6Y2"/>
<sequence>MDWKVVGILVFLTLLLQPLACGVVTAGDVIRRMRGFWRVVLFSVAVAFAVSDATATAIVTPILWRGAELGKAALIAYPMLLVASMLFYIKPIPKL</sequence>
<dbReference type="EMBL" id="PEYW01000036">
    <property type="protein sequence ID" value="PIS20683.1"/>
    <property type="molecule type" value="Genomic_DNA"/>
</dbReference>
<reference evidence="3" key="1">
    <citation type="submission" date="2017-09" db="EMBL/GenBank/DDBJ databases">
        <title>Depth-based differentiation of microbial function through sediment-hosted aquifers and enrichment of novel symbionts in the deep terrestrial subsurface.</title>
        <authorList>
            <person name="Probst A.J."/>
            <person name="Ladd B."/>
            <person name="Jarett J.K."/>
            <person name="Geller-Mcgrath D.E."/>
            <person name="Sieber C.M.K."/>
            <person name="Emerson J.B."/>
            <person name="Anantharaman K."/>
            <person name="Thomas B.C."/>
            <person name="Malmstrom R."/>
            <person name="Stieglmeier M."/>
            <person name="Klingl A."/>
            <person name="Woyke T."/>
            <person name="Ryan C.M."/>
            <person name="Banfield J.F."/>
        </authorList>
    </citation>
    <scope>NUCLEOTIDE SEQUENCE [LARGE SCALE GENOMIC DNA]</scope>
</reference>
<proteinExistence type="predicted"/>
<gene>
    <name evidence="2" type="ORF">COT52_02475</name>
</gene>
<organism evidence="2 3">
    <name type="scientific">candidate division WWE3 bacterium CG08_land_8_20_14_0_20_43_13</name>
    <dbReference type="NCBI Taxonomy" id="1975087"/>
    <lineage>
        <taxon>Bacteria</taxon>
        <taxon>Katanobacteria</taxon>
    </lineage>
</organism>
<feature type="transmembrane region" description="Helical" evidence="1">
    <location>
        <begin position="36"/>
        <end position="60"/>
    </location>
</feature>
<evidence type="ECO:0000313" key="2">
    <source>
        <dbReference type="EMBL" id="PIS20683.1"/>
    </source>
</evidence>
<dbReference type="Proteomes" id="UP000231414">
    <property type="component" value="Unassembled WGS sequence"/>
</dbReference>
<evidence type="ECO:0000313" key="3">
    <source>
        <dbReference type="Proteomes" id="UP000231414"/>
    </source>
</evidence>
<protein>
    <submittedName>
        <fullName evidence="2">Uncharacterized protein</fullName>
    </submittedName>
</protein>
<evidence type="ECO:0000256" key="1">
    <source>
        <dbReference type="SAM" id="Phobius"/>
    </source>
</evidence>
<accession>A0A2H0X6Y2</accession>
<feature type="transmembrane region" description="Helical" evidence="1">
    <location>
        <begin position="72"/>
        <end position="89"/>
    </location>
</feature>
<keyword evidence="1" id="KW-1133">Transmembrane helix</keyword>